<organism evidence="5 6">
    <name type="scientific">Enemella evansiae</name>
    <dbReference type="NCBI Taxonomy" id="2016499"/>
    <lineage>
        <taxon>Bacteria</taxon>
        <taxon>Bacillati</taxon>
        <taxon>Actinomycetota</taxon>
        <taxon>Actinomycetes</taxon>
        <taxon>Propionibacteriales</taxon>
        <taxon>Propionibacteriaceae</taxon>
        <taxon>Enemella</taxon>
    </lineage>
</organism>
<dbReference type="AlphaFoldDB" id="A0A255FWB0"/>
<gene>
    <name evidence="5" type="ORF">CGZ94_21260</name>
</gene>
<dbReference type="GO" id="GO:0016810">
    <property type="term" value="F:hydrolase activity, acting on carbon-nitrogen (but not peptide) bonds"/>
    <property type="evidence" value="ECO:0007669"/>
    <property type="project" value="InterPro"/>
</dbReference>
<dbReference type="GO" id="GO:0016020">
    <property type="term" value="C:membrane"/>
    <property type="evidence" value="ECO:0007669"/>
    <property type="project" value="TreeGrafter"/>
</dbReference>
<dbReference type="PROSITE" id="PS51677">
    <property type="entry name" value="NODB"/>
    <property type="match status" value="1"/>
</dbReference>
<name>A0A255FWB0_9ACTN</name>
<evidence type="ECO:0000256" key="3">
    <source>
        <dbReference type="SAM" id="MobiDB-lite"/>
    </source>
</evidence>
<dbReference type="Gene3D" id="3.20.20.370">
    <property type="entry name" value="Glycoside hydrolase/deacetylase"/>
    <property type="match status" value="1"/>
</dbReference>
<feature type="region of interest" description="Disordered" evidence="3">
    <location>
        <begin position="244"/>
        <end position="313"/>
    </location>
</feature>
<evidence type="ECO:0000313" key="5">
    <source>
        <dbReference type="EMBL" id="OYO07979.1"/>
    </source>
</evidence>
<dbReference type="GO" id="GO:0046872">
    <property type="term" value="F:metal ion binding"/>
    <property type="evidence" value="ECO:0007669"/>
    <property type="project" value="UniProtKB-KW"/>
</dbReference>
<evidence type="ECO:0000313" key="6">
    <source>
        <dbReference type="Proteomes" id="UP000215896"/>
    </source>
</evidence>
<keyword evidence="1" id="KW-0479">Metal-binding</keyword>
<feature type="domain" description="NodB homology" evidence="4">
    <location>
        <begin position="321"/>
        <end position="499"/>
    </location>
</feature>
<keyword evidence="2" id="KW-0378">Hydrolase</keyword>
<evidence type="ECO:0000256" key="2">
    <source>
        <dbReference type="ARBA" id="ARBA00022801"/>
    </source>
</evidence>
<dbReference type="GO" id="GO:0005975">
    <property type="term" value="P:carbohydrate metabolic process"/>
    <property type="evidence" value="ECO:0007669"/>
    <property type="project" value="InterPro"/>
</dbReference>
<sequence length="532" mass="54893">MVAIGGLVPILLASCGTPPAPKTADPNAKPVGSQQPTAAAPEARFVEVDNAKVSSLQSVTLRDDSRQVVAEVPQVPKARNLTQAVEVVREKQLRLAHWAKADQVEIRAKVIASSPDAVGVVLKSVSTEDGQQIERPATLWYDPSTAQTFSSPILIEETKWADFARAVTEAGGQQKLDPAKVSAALADAPAPQGTGPAMGFDPDGNVVLKFGSGVLDAKPQGLVLPKDRVAGLLSAYGMNAQAAATRPADYTATATPKATPEKNPSAAPGSATPGSTGTATPGATPAGSATPRATATPGGSATPVPGERPSTAVGPDCRVLKCVALTYDDGPAAGTPKVVQALDDAKAAATFFQMGQSIKAYPDNVRLVASSGYEVGNHSANHPDLAKLSGTKLREETLGNSDRLEAITGRKPLLFRPPYGSHKDATDKVIAEGGMAIINWNVDTMDWQTKSTAKTENSAIYQGLAKPSSIVLMHDIHDSTVAAAPTIVKDLQDKGATLVTVSELTVNSGGVYAGHGYCTGTNVPQTGYGCKG</sequence>
<feature type="region of interest" description="Disordered" evidence="3">
    <location>
        <begin position="16"/>
        <end position="41"/>
    </location>
</feature>
<dbReference type="EMBL" id="NMVO01000019">
    <property type="protein sequence ID" value="OYO07979.1"/>
    <property type="molecule type" value="Genomic_DNA"/>
</dbReference>
<dbReference type="InterPro" id="IPR011330">
    <property type="entry name" value="Glyco_hydro/deAcase_b/a-brl"/>
</dbReference>
<dbReference type="InterPro" id="IPR002509">
    <property type="entry name" value="NODB_dom"/>
</dbReference>
<proteinExistence type="predicted"/>
<feature type="compositionally biased region" description="Low complexity" evidence="3">
    <location>
        <begin position="247"/>
        <end position="305"/>
    </location>
</feature>
<comment type="caution">
    <text evidence="5">The sequence shown here is derived from an EMBL/GenBank/DDBJ whole genome shotgun (WGS) entry which is preliminary data.</text>
</comment>
<evidence type="ECO:0000256" key="1">
    <source>
        <dbReference type="ARBA" id="ARBA00022723"/>
    </source>
</evidence>
<protein>
    <submittedName>
        <fullName evidence="5">Polysaccharide deacetylase</fullName>
    </submittedName>
</protein>
<reference evidence="5 6" key="1">
    <citation type="submission" date="2017-07" db="EMBL/GenBank/DDBJ databases">
        <title>Draft whole genome sequences of clinical Proprionibacteriaceae strains.</title>
        <authorList>
            <person name="Bernier A.-M."/>
            <person name="Bernard K."/>
            <person name="Domingo M.-C."/>
        </authorList>
    </citation>
    <scope>NUCLEOTIDE SEQUENCE [LARGE SCALE GENOMIC DNA]</scope>
    <source>
        <strain evidence="5 6">NML 030167</strain>
    </source>
</reference>
<keyword evidence="6" id="KW-1185">Reference proteome</keyword>
<dbReference type="SUPFAM" id="SSF88713">
    <property type="entry name" value="Glycoside hydrolase/deacetylase"/>
    <property type="match status" value="1"/>
</dbReference>
<dbReference type="PANTHER" id="PTHR10587">
    <property type="entry name" value="GLYCOSYL TRANSFERASE-RELATED"/>
    <property type="match status" value="1"/>
</dbReference>
<dbReference type="InterPro" id="IPR050248">
    <property type="entry name" value="Polysacc_deacetylase_ArnD"/>
</dbReference>
<dbReference type="Pfam" id="PF01522">
    <property type="entry name" value="Polysacc_deac_1"/>
    <property type="match status" value="1"/>
</dbReference>
<evidence type="ECO:0000259" key="4">
    <source>
        <dbReference type="PROSITE" id="PS51677"/>
    </source>
</evidence>
<dbReference type="CDD" id="cd10917">
    <property type="entry name" value="CE4_NodB_like_6s_7s"/>
    <property type="match status" value="1"/>
</dbReference>
<accession>A0A255FWB0</accession>
<dbReference type="Proteomes" id="UP000215896">
    <property type="component" value="Unassembled WGS sequence"/>
</dbReference>
<dbReference type="PANTHER" id="PTHR10587:SF133">
    <property type="entry name" value="CHITIN DEACETYLASE 1-RELATED"/>
    <property type="match status" value="1"/>
</dbReference>